<dbReference type="EMBL" id="CAEZYF010000001">
    <property type="protein sequence ID" value="CAB4700726.1"/>
    <property type="molecule type" value="Genomic_DNA"/>
</dbReference>
<name>A0A6J7J216_9ZZZZ</name>
<gene>
    <name evidence="2" type="ORF">UFOPK2656_00032</name>
    <name evidence="3" type="ORF">UFOPK3099_00906</name>
    <name evidence="4" type="ORF">UFOPK3267_00637</name>
    <name evidence="5" type="ORF">UFOPK3651_01882</name>
    <name evidence="1" type="ORF">UFOPK4189_01636</name>
</gene>
<evidence type="ECO:0000313" key="1">
    <source>
        <dbReference type="EMBL" id="CAB4363866.1"/>
    </source>
</evidence>
<dbReference type="InterPro" id="IPR043519">
    <property type="entry name" value="NT_sf"/>
</dbReference>
<evidence type="ECO:0000313" key="3">
    <source>
        <dbReference type="EMBL" id="CAB4813602.1"/>
    </source>
</evidence>
<evidence type="ECO:0000313" key="4">
    <source>
        <dbReference type="EMBL" id="CAB4848148.1"/>
    </source>
</evidence>
<proteinExistence type="predicted"/>
<evidence type="ECO:0000313" key="5">
    <source>
        <dbReference type="EMBL" id="CAB4937146.1"/>
    </source>
</evidence>
<dbReference type="EMBL" id="CAFBMT010000010">
    <property type="protein sequence ID" value="CAB4937146.1"/>
    <property type="molecule type" value="Genomic_DNA"/>
</dbReference>
<dbReference type="EMBL" id="CAESGF010000008">
    <property type="protein sequence ID" value="CAB4363866.1"/>
    <property type="molecule type" value="Genomic_DNA"/>
</dbReference>
<dbReference type="Gene3D" id="3.30.460.40">
    <property type="match status" value="1"/>
</dbReference>
<sequence>MFDPVRICQILNEEGVAYIIVGGFASVVHGSSLPTQDIDVVPSRQAENLDRLGRALRRMNAMIRTGGDPVPAPIDGLFLANMPIMLNLVTDFGDVDLTFTPSGGLGGFDEWSAQAIMVEIADGLSVRIASLDDIIDSKRAANRPKDQMALPYLESLRDELRDH</sequence>
<protein>
    <submittedName>
        <fullName evidence="5">Unannotated protein</fullName>
    </submittedName>
</protein>
<evidence type="ECO:0000313" key="2">
    <source>
        <dbReference type="EMBL" id="CAB4700726.1"/>
    </source>
</evidence>
<dbReference type="EMBL" id="CAFBIY010000024">
    <property type="protein sequence ID" value="CAB4848148.1"/>
    <property type="molecule type" value="Genomic_DNA"/>
</dbReference>
<dbReference type="SUPFAM" id="SSF81301">
    <property type="entry name" value="Nucleotidyltransferase"/>
    <property type="match status" value="1"/>
</dbReference>
<reference evidence="5" key="1">
    <citation type="submission" date="2020-05" db="EMBL/GenBank/DDBJ databases">
        <authorList>
            <person name="Chiriac C."/>
            <person name="Salcher M."/>
            <person name="Ghai R."/>
            <person name="Kavagutti S V."/>
        </authorList>
    </citation>
    <scope>NUCLEOTIDE SEQUENCE</scope>
</reference>
<dbReference type="AlphaFoldDB" id="A0A6J7J216"/>
<dbReference type="EMBL" id="CAFAAV010000053">
    <property type="protein sequence ID" value="CAB4813602.1"/>
    <property type="molecule type" value="Genomic_DNA"/>
</dbReference>
<accession>A0A6J7J216</accession>
<organism evidence="5">
    <name type="scientific">freshwater metagenome</name>
    <dbReference type="NCBI Taxonomy" id="449393"/>
    <lineage>
        <taxon>unclassified sequences</taxon>
        <taxon>metagenomes</taxon>
        <taxon>ecological metagenomes</taxon>
    </lineage>
</organism>